<dbReference type="PANTHER" id="PTHR33246:SF51">
    <property type="entry name" value="MYB_SANT-LIKE DOMAIN-CONTAINING PROTEIN"/>
    <property type="match status" value="1"/>
</dbReference>
<organism evidence="2 3">
    <name type="scientific">Puccinia coronata f. sp. avenae</name>
    <dbReference type="NCBI Taxonomy" id="200324"/>
    <lineage>
        <taxon>Eukaryota</taxon>
        <taxon>Fungi</taxon>
        <taxon>Dikarya</taxon>
        <taxon>Basidiomycota</taxon>
        <taxon>Pucciniomycotina</taxon>
        <taxon>Pucciniomycetes</taxon>
        <taxon>Pucciniales</taxon>
        <taxon>Pucciniaceae</taxon>
        <taxon>Puccinia</taxon>
    </lineage>
</organism>
<reference evidence="2 3" key="1">
    <citation type="submission" date="2017-11" db="EMBL/GenBank/DDBJ databases">
        <title>De novo assembly and phasing of dikaryotic genomes from two isolates of Puccinia coronata f. sp. avenae, the causal agent of oat crown rust.</title>
        <authorList>
            <person name="Miller M.E."/>
            <person name="Zhang Y."/>
            <person name="Omidvar V."/>
            <person name="Sperschneider J."/>
            <person name="Schwessinger B."/>
            <person name="Raley C."/>
            <person name="Palmer J.M."/>
            <person name="Garnica D."/>
            <person name="Upadhyaya N."/>
            <person name="Rathjen J."/>
            <person name="Taylor J.M."/>
            <person name="Park R.F."/>
            <person name="Dodds P.N."/>
            <person name="Hirsch C.D."/>
            <person name="Kianian S.F."/>
            <person name="Figueroa M."/>
        </authorList>
    </citation>
    <scope>NUCLEOTIDE SEQUENCE [LARGE SCALE GENOMIC DNA]</scope>
    <source>
        <strain evidence="2">12SD80</strain>
    </source>
</reference>
<dbReference type="Pfam" id="PF14223">
    <property type="entry name" value="Retrotran_gag_2"/>
    <property type="match status" value="1"/>
</dbReference>
<dbReference type="PANTHER" id="PTHR33246">
    <property type="entry name" value="CCHC-TYPE DOMAIN-CONTAINING PROTEIN"/>
    <property type="match status" value="1"/>
</dbReference>
<sequence length="341" mass="36936">MSRVASEDSPPSSPIHVHHTLATVNAKLCPPTWEEENNLVCAVLIQIVDEGNLRYLANEDNSSKIWGDLTQAHQDSSTGGQVFWTRKLVNAQMEGNDINTHIKALAKFHERLNSLVTPENPLTPDNVHNAGLLSSIPPDWIHCVSNLMNQEGVKTNTIVKALCNKAIQQESQGDIISVFSTKPKLVNPNPPLTKPKVQEPEAPKKPRQCLLCNSNTHDLNSCNNTRNLIMEHKAAQKTRWEASQQNIPSTLSKAPALVNPAVPPSPPSSDLVPLGSNPIPPITPSVKESEPAPPPPSPSSDGDLTFISLPDLPPLPPSPTPSPPQQQASTCQSKPPNRLGH</sequence>
<dbReference type="EMBL" id="PGCI01000646">
    <property type="protein sequence ID" value="PLW23001.1"/>
    <property type="molecule type" value="Genomic_DNA"/>
</dbReference>
<gene>
    <name evidence="2" type="ORF">PCASD_14801</name>
</gene>
<proteinExistence type="predicted"/>
<comment type="caution">
    <text evidence="2">The sequence shown here is derived from an EMBL/GenBank/DDBJ whole genome shotgun (WGS) entry which is preliminary data.</text>
</comment>
<evidence type="ECO:0000256" key="1">
    <source>
        <dbReference type="SAM" id="MobiDB-lite"/>
    </source>
</evidence>
<dbReference type="Proteomes" id="UP000235392">
    <property type="component" value="Unassembled WGS sequence"/>
</dbReference>
<evidence type="ECO:0000313" key="3">
    <source>
        <dbReference type="Proteomes" id="UP000235392"/>
    </source>
</evidence>
<feature type="region of interest" description="Disordered" evidence="1">
    <location>
        <begin position="184"/>
        <end position="208"/>
    </location>
</feature>
<dbReference type="AlphaFoldDB" id="A0A2N5TBY2"/>
<feature type="region of interest" description="Disordered" evidence="1">
    <location>
        <begin position="255"/>
        <end position="341"/>
    </location>
</feature>
<evidence type="ECO:0000313" key="2">
    <source>
        <dbReference type="EMBL" id="PLW23001.1"/>
    </source>
</evidence>
<protein>
    <submittedName>
        <fullName evidence="2">Uncharacterized protein</fullName>
    </submittedName>
</protein>
<accession>A0A2N5TBY2</accession>
<name>A0A2N5TBY2_9BASI</name>
<feature type="compositionally biased region" description="Pro residues" evidence="1">
    <location>
        <begin position="311"/>
        <end position="324"/>
    </location>
</feature>